<feature type="region of interest" description="Disordered" evidence="1">
    <location>
        <begin position="447"/>
        <end position="475"/>
    </location>
</feature>
<dbReference type="PANTHER" id="PTHR38422:SF1">
    <property type="entry name" value="SOMETHING ABOUT SILENCING PROTEIN 4"/>
    <property type="match status" value="1"/>
</dbReference>
<name>A0A7G3ZEH0_9SACH</name>
<dbReference type="Pfam" id="PF15460">
    <property type="entry name" value="SAS4"/>
    <property type="match status" value="1"/>
</dbReference>
<dbReference type="InterPro" id="IPR029184">
    <property type="entry name" value="Sas4_dom"/>
</dbReference>
<feature type="domain" description="Something about silencing protein 4" evidence="2">
    <location>
        <begin position="209"/>
        <end position="305"/>
    </location>
</feature>
<dbReference type="GeneID" id="59325043"/>
<dbReference type="EMBL" id="CP059248">
    <property type="protein sequence ID" value="QLL31906.1"/>
    <property type="molecule type" value="Genomic_DNA"/>
</dbReference>
<sequence length="500" mass="57661">MTLECWRNRPGLLRQFVNTLDLDSSRRIDRHFKSLKDPSFLRLPECTLLVATKFEPLSDACYLEASYSSSYLHREQLHRFDKGYIKSAKHRGERRLWSASKKRLSSMAGDSDVARSLRSKKNADDQEASKFNFDVEEFEIPPSKHLKLVSTGKPVVKAVNGQSRTPGEKNAADRDELCGLEEKTQKISSMILDIKKHGLEPLSPEACEDLLPCSVYSSFHRLMFKQETRMLEMDVVESEAEAERLHLLREKLDMIHWPITLRKVTVVNDLNDEAEILRKRELTKQCIDSMLEKFEAMKRRSSMLARNHKRNRIDPSKDLAAVYNQVDRRQIINYHSSSDEEEEGLSADQIRAHRRQKRQEQCRGSIIIQLTLNPQVANARYAIIAEPLRKPYVVKVSQAERNAWKKQMNNVPKKFKHHPHLADQVAVFKRKVPIPFTLVAGHQVSSASCEVTSETDDNRRKAPSIGDKGANGFDRVDQTLKKLHTNIHSPPIRKKRKKQE</sequence>
<dbReference type="OrthoDB" id="1938992at2759"/>
<reference evidence="3 4" key="1">
    <citation type="submission" date="2020-06" db="EMBL/GenBank/DDBJ databases">
        <title>The yeast mating-type switching endonuclease HO is a domesticated member of an unorthodox homing genetic element family.</title>
        <authorList>
            <person name="Coughlan A.Y."/>
            <person name="Lombardi L."/>
            <person name="Braun-Galleani S."/>
            <person name="Martos A.R."/>
            <person name="Galeote V."/>
            <person name="Bigey F."/>
            <person name="Dequin S."/>
            <person name="Byrne K.P."/>
            <person name="Wolfe K.H."/>
        </authorList>
    </citation>
    <scope>NUCLEOTIDE SEQUENCE [LARGE SCALE GENOMIC DNA]</scope>
    <source>
        <strain evidence="3 4">CBS764</strain>
    </source>
</reference>
<dbReference type="AlphaFoldDB" id="A0A7G3ZEH0"/>
<dbReference type="InterPro" id="IPR038988">
    <property type="entry name" value="Sas4"/>
</dbReference>
<keyword evidence="4" id="KW-1185">Reference proteome</keyword>
<dbReference type="GO" id="GO:0033255">
    <property type="term" value="C:SAS acetyltransferase complex"/>
    <property type="evidence" value="ECO:0007669"/>
    <property type="project" value="InterPro"/>
</dbReference>
<organism evidence="3 4">
    <name type="scientific">Torulaspora globosa</name>
    <dbReference type="NCBI Taxonomy" id="48254"/>
    <lineage>
        <taxon>Eukaryota</taxon>
        <taxon>Fungi</taxon>
        <taxon>Dikarya</taxon>
        <taxon>Ascomycota</taxon>
        <taxon>Saccharomycotina</taxon>
        <taxon>Saccharomycetes</taxon>
        <taxon>Saccharomycetales</taxon>
        <taxon>Saccharomycetaceae</taxon>
        <taxon>Torulaspora</taxon>
    </lineage>
</organism>
<evidence type="ECO:0000313" key="3">
    <source>
        <dbReference type="EMBL" id="QLL31906.1"/>
    </source>
</evidence>
<accession>A0A7G3ZEH0</accession>
<proteinExistence type="predicted"/>
<dbReference type="GO" id="GO:0004402">
    <property type="term" value="F:histone acetyltransferase activity"/>
    <property type="evidence" value="ECO:0007669"/>
    <property type="project" value="TreeGrafter"/>
</dbReference>
<dbReference type="PANTHER" id="PTHR38422">
    <property type="entry name" value="SOMETHING ABOUT SILENCING PROTEIN 4"/>
    <property type="match status" value="1"/>
</dbReference>
<dbReference type="Proteomes" id="UP000515788">
    <property type="component" value="Chromosome 3"/>
</dbReference>
<evidence type="ECO:0000313" key="4">
    <source>
        <dbReference type="Proteomes" id="UP000515788"/>
    </source>
</evidence>
<protein>
    <recommendedName>
        <fullName evidence="2">Something about silencing protein 4 domain-containing protein</fullName>
    </recommendedName>
</protein>
<dbReference type="RefSeq" id="XP_037138581.1">
    <property type="nucleotide sequence ID" value="XM_037282686.1"/>
</dbReference>
<feature type="region of interest" description="Disordered" evidence="1">
    <location>
        <begin position="481"/>
        <end position="500"/>
    </location>
</feature>
<dbReference type="KEGG" id="tgb:HG536_0C00730"/>
<gene>
    <name evidence="3" type="ORF">HG536_0C00730</name>
</gene>
<evidence type="ECO:0000256" key="1">
    <source>
        <dbReference type="SAM" id="MobiDB-lite"/>
    </source>
</evidence>
<evidence type="ECO:0000259" key="2">
    <source>
        <dbReference type="Pfam" id="PF15460"/>
    </source>
</evidence>